<keyword evidence="2" id="KW-0547">Nucleotide-binding</keyword>
<feature type="domain" description="ABC transporter" evidence="5">
    <location>
        <begin position="28"/>
        <end position="268"/>
    </location>
</feature>
<dbReference type="InterPro" id="IPR003439">
    <property type="entry name" value="ABC_transporter-like_ATP-bd"/>
</dbReference>
<keyword evidence="1" id="KW-0813">Transport</keyword>
<dbReference type="Pfam" id="PF00005">
    <property type="entry name" value="ABC_tran"/>
    <property type="match status" value="1"/>
</dbReference>
<accession>A0AAE4ZD02</accession>
<evidence type="ECO:0000256" key="2">
    <source>
        <dbReference type="ARBA" id="ARBA00022741"/>
    </source>
</evidence>
<dbReference type="GO" id="GO:0016887">
    <property type="term" value="F:ATP hydrolysis activity"/>
    <property type="evidence" value="ECO:0007669"/>
    <property type="project" value="InterPro"/>
</dbReference>
<dbReference type="AlphaFoldDB" id="A0AAE4ZD02"/>
<dbReference type="PROSITE" id="PS00211">
    <property type="entry name" value="ABC_TRANSPORTER_1"/>
    <property type="match status" value="1"/>
</dbReference>
<gene>
    <name evidence="6" type="ORF">GWO12_11495</name>
</gene>
<keyword evidence="3 6" id="KW-0067">ATP-binding</keyword>
<dbReference type="InterPro" id="IPR017871">
    <property type="entry name" value="ABC_transporter-like_CS"/>
</dbReference>
<dbReference type="InterPro" id="IPR027417">
    <property type="entry name" value="P-loop_NTPase"/>
</dbReference>
<dbReference type="SUPFAM" id="SSF52540">
    <property type="entry name" value="P-loop containing nucleoside triphosphate hydrolases"/>
    <property type="match status" value="1"/>
</dbReference>
<dbReference type="SMART" id="SM00382">
    <property type="entry name" value="AAA"/>
    <property type="match status" value="1"/>
</dbReference>
<dbReference type="EMBL" id="JAACAK010000091">
    <property type="protein sequence ID" value="NIR75715.1"/>
    <property type="molecule type" value="Genomic_DNA"/>
</dbReference>
<comment type="caution">
    <text evidence="6">The sequence shown here is derived from an EMBL/GenBank/DDBJ whole genome shotgun (WGS) entry which is preliminary data.</text>
</comment>
<organism evidence="6 7">
    <name type="scientific">Candidatus Kutchimonas denitrificans</name>
    <dbReference type="NCBI Taxonomy" id="3056748"/>
    <lineage>
        <taxon>Bacteria</taxon>
        <taxon>Pseudomonadati</taxon>
        <taxon>Gemmatimonadota</taxon>
        <taxon>Gemmatimonadia</taxon>
        <taxon>Candidatus Palauibacterales</taxon>
        <taxon>Candidatus Palauibacteraceae</taxon>
        <taxon>Candidatus Kutchimonas</taxon>
    </lineage>
</organism>
<evidence type="ECO:0000256" key="1">
    <source>
        <dbReference type="ARBA" id="ARBA00022448"/>
    </source>
</evidence>
<sequence length="268" mass="29782">MTNEQPTATRAETAPTERAGHATDDRSQIVIDVRDLSLAFAKPVLCEVSFQVREGEALSILGPSGVGKSTILKLILRLLVPDGGQVVIDGEDINQLTFEEVLEVRQKMGMVFQAAALFDSLTVYENVAYPLREHMRLAESDVEDQVRQALALVDMELEEFGMRLPSELSGGQKKRVGIARAIVHQPKILLYDEPTTGLDPLTANTIVELIQRLQRELDVTSVVVSHDVRAVMAVSTHIAMLRDCRICFYGTPEEMEASTDEYVRQFID</sequence>
<name>A0AAE4ZD02_9BACT</name>
<dbReference type="PROSITE" id="PS50893">
    <property type="entry name" value="ABC_TRANSPORTER_2"/>
    <property type="match status" value="1"/>
</dbReference>
<evidence type="ECO:0000256" key="4">
    <source>
        <dbReference type="SAM" id="MobiDB-lite"/>
    </source>
</evidence>
<dbReference type="Gene3D" id="3.40.50.300">
    <property type="entry name" value="P-loop containing nucleotide triphosphate hydrolases"/>
    <property type="match status" value="1"/>
</dbReference>
<feature type="region of interest" description="Disordered" evidence="4">
    <location>
        <begin position="1"/>
        <end position="24"/>
    </location>
</feature>
<protein>
    <submittedName>
        <fullName evidence="6">ATP-binding cassette domain-containing protein</fullName>
    </submittedName>
</protein>
<evidence type="ECO:0000313" key="6">
    <source>
        <dbReference type="EMBL" id="NIR75715.1"/>
    </source>
</evidence>
<evidence type="ECO:0000256" key="3">
    <source>
        <dbReference type="ARBA" id="ARBA00022840"/>
    </source>
</evidence>
<proteinExistence type="predicted"/>
<dbReference type="PANTHER" id="PTHR43023:SF6">
    <property type="entry name" value="INTERMEMBRANE PHOSPHOLIPID TRANSPORT SYSTEM ATP-BINDING PROTEIN MLAF"/>
    <property type="match status" value="1"/>
</dbReference>
<evidence type="ECO:0000259" key="5">
    <source>
        <dbReference type="PROSITE" id="PS50893"/>
    </source>
</evidence>
<evidence type="ECO:0000313" key="7">
    <source>
        <dbReference type="Proteomes" id="UP000702544"/>
    </source>
</evidence>
<reference evidence="6 7" key="1">
    <citation type="submission" date="2020-01" db="EMBL/GenBank/DDBJ databases">
        <title>Genomes assembled from Gulf of Kutch pelagic sediment metagenomes.</title>
        <authorList>
            <person name="Chandrashekar M."/>
            <person name="Mahajan M.S."/>
            <person name="Dave K.J."/>
            <person name="Vatsa P."/>
            <person name="Nathani N.M."/>
        </authorList>
    </citation>
    <scope>NUCLEOTIDE SEQUENCE [LARGE SCALE GENOMIC DNA]</scope>
    <source>
        <strain evidence="6">KS3-K002</strain>
    </source>
</reference>
<dbReference type="PANTHER" id="PTHR43023">
    <property type="entry name" value="PROTEIN TRIGALACTOSYLDIACYLGLYCEROL 3, CHLOROPLASTIC"/>
    <property type="match status" value="1"/>
</dbReference>
<feature type="compositionally biased region" description="Low complexity" evidence="4">
    <location>
        <begin position="1"/>
        <end position="17"/>
    </location>
</feature>
<dbReference type="InterPro" id="IPR003593">
    <property type="entry name" value="AAA+_ATPase"/>
</dbReference>
<dbReference type="GO" id="GO:0005524">
    <property type="term" value="F:ATP binding"/>
    <property type="evidence" value="ECO:0007669"/>
    <property type="project" value="UniProtKB-KW"/>
</dbReference>
<dbReference type="Proteomes" id="UP000702544">
    <property type="component" value="Unassembled WGS sequence"/>
</dbReference>